<accession>A0A8T0F4H1</accession>
<reference evidence="1" key="2">
    <citation type="submission" date="2020-06" db="EMBL/GenBank/DDBJ databases">
        <authorList>
            <person name="Sheffer M."/>
        </authorList>
    </citation>
    <scope>NUCLEOTIDE SEQUENCE</scope>
</reference>
<dbReference type="AlphaFoldDB" id="A0A8T0F4H1"/>
<protein>
    <submittedName>
        <fullName evidence="1">Uncharacterized protein</fullName>
    </submittedName>
</protein>
<organism evidence="1 2">
    <name type="scientific">Argiope bruennichi</name>
    <name type="common">Wasp spider</name>
    <name type="synonym">Aranea bruennichi</name>
    <dbReference type="NCBI Taxonomy" id="94029"/>
    <lineage>
        <taxon>Eukaryota</taxon>
        <taxon>Metazoa</taxon>
        <taxon>Ecdysozoa</taxon>
        <taxon>Arthropoda</taxon>
        <taxon>Chelicerata</taxon>
        <taxon>Arachnida</taxon>
        <taxon>Araneae</taxon>
        <taxon>Araneomorphae</taxon>
        <taxon>Entelegynae</taxon>
        <taxon>Araneoidea</taxon>
        <taxon>Araneidae</taxon>
        <taxon>Argiope</taxon>
    </lineage>
</organism>
<keyword evidence="2" id="KW-1185">Reference proteome</keyword>
<dbReference type="Proteomes" id="UP000807504">
    <property type="component" value="Unassembled WGS sequence"/>
</dbReference>
<reference evidence="1" key="1">
    <citation type="journal article" date="2020" name="bioRxiv">
        <title>Chromosome-level reference genome of the European wasp spider Argiope bruennichi: a resource for studies on range expansion and evolutionary adaptation.</title>
        <authorList>
            <person name="Sheffer M.M."/>
            <person name="Hoppe A."/>
            <person name="Krehenwinkel H."/>
            <person name="Uhl G."/>
            <person name="Kuss A.W."/>
            <person name="Jensen L."/>
            <person name="Jensen C."/>
            <person name="Gillespie R.G."/>
            <person name="Hoff K.J."/>
            <person name="Prost S."/>
        </authorList>
    </citation>
    <scope>NUCLEOTIDE SEQUENCE</scope>
</reference>
<comment type="caution">
    <text evidence="1">The sequence shown here is derived from an EMBL/GenBank/DDBJ whole genome shotgun (WGS) entry which is preliminary data.</text>
</comment>
<evidence type="ECO:0000313" key="2">
    <source>
        <dbReference type="Proteomes" id="UP000807504"/>
    </source>
</evidence>
<sequence>MDDYTRLNVKYDSSLKRLIGLFGQGKNLKYRNLDIFFLLRLKKAVLGASIVSIVVLQALPLVEWAPSAIPVYILQGQTLVSALLRATETMAINSFGLCTAVLERSR</sequence>
<name>A0A8T0F4H1_ARGBR</name>
<dbReference type="EMBL" id="JABXBU010000030">
    <property type="protein sequence ID" value="KAF8785175.1"/>
    <property type="molecule type" value="Genomic_DNA"/>
</dbReference>
<evidence type="ECO:0000313" key="1">
    <source>
        <dbReference type="EMBL" id="KAF8785175.1"/>
    </source>
</evidence>
<proteinExistence type="predicted"/>
<gene>
    <name evidence="1" type="ORF">HNY73_010749</name>
</gene>